<dbReference type="GO" id="GO:0003677">
    <property type="term" value="F:DNA binding"/>
    <property type="evidence" value="ECO:0007669"/>
    <property type="project" value="InterPro"/>
</dbReference>
<dbReference type="InterPro" id="IPR010982">
    <property type="entry name" value="Lambda_DNA-bd_dom_sf"/>
</dbReference>
<sequence>MVMNMELKTRVFELSNGRYTDLSELAQAMGISVAQVYRVRQGKRHINEKFIIGAVKAFPGYKLSDLFYVVRRPE</sequence>
<dbReference type="EMBL" id="BARU01006234">
    <property type="protein sequence ID" value="GAH46209.1"/>
    <property type="molecule type" value="Genomic_DNA"/>
</dbReference>
<comment type="caution">
    <text evidence="1">The sequence shown here is derived from an EMBL/GenBank/DDBJ whole genome shotgun (WGS) entry which is preliminary data.</text>
</comment>
<evidence type="ECO:0000313" key="1">
    <source>
        <dbReference type="EMBL" id="GAH46209.1"/>
    </source>
</evidence>
<protein>
    <recommendedName>
        <fullName evidence="2">HTH cro/C1-type domain-containing protein</fullName>
    </recommendedName>
</protein>
<gene>
    <name evidence="1" type="ORF">S03H2_12244</name>
</gene>
<dbReference type="SUPFAM" id="SSF47413">
    <property type="entry name" value="lambda repressor-like DNA-binding domains"/>
    <property type="match status" value="1"/>
</dbReference>
<reference evidence="1" key="1">
    <citation type="journal article" date="2014" name="Front. Microbiol.">
        <title>High frequency of phylogenetically diverse reductive dehalogenase-homologous genes in deep subseafloor sedimentary metagenomes.</title>
        <authorList>
            <person name="Kawai M."/>
            <person name="Futagami T."/>
            <person name="Toyoda A."/>
            <person name="Takaki Y."/>
            <person name="Nishi S."/>
            <person name="Hori S."/>
            <person name="Arai W."/>
            <person name="Tsubouchi T."/>
            <person name="Morono Y."/>
            <person name="Uchiyama I."/>
            <person name="Ito T."/>
            <person name="Fujiyama A."/>
            <person name="Inagaki F."/>
            <person name="Takami H."/>
        </authorList>
    </citation>
    <scope>NUCLEOTIDE SEQUENCE</scope>
    <source>
        <strain evidence="1">Expedition CK06-06</strain>
    </source>
</reference>
<organism evidence="1">
    <name type="scientific">marine sediment metagenome</name>
    <dbReference type="NCBI Taxonomy" id="412755"/>
    <lineage>
        <taxon>unclassified sequences</taxon>
        <taxon>metagenomes</taxon>
        <taxon>ecological metagenomes</taxon>
    </lineage>
</organism>
<proteinExistence type="predicted"/>
<evidence type="ECO:0008006" key="2">
    <source>
        <dbReference type="Google" id="ProtNLM"/>
    </source>
</evidence>
<name>X1GX58_9ZZZZ</name>
<accession>X1GX58</accession>
<dbReference type="AlphaFoldDB" id="X1GX58"/>